<reference evidence="2" key="1">
    <citation type="submission" date="2023-03" db="EMBL/GenBank/DDBJ databases">
        <authorList>
            <person name="Steffen K."/>
            <person name="Cardenas P."/>
        </authorList>
    </citation>
    <scope>NUCLEOTIDE SEQUENCE</scope>
</reference>
<evidence type="ECO:0000313" key="2">
    <source>
        <dbReference type="EMBL" id="CAI8016110.1"/>
    </source>
</evidence>
<keyword evidence="1" id="KW-1133">Transmembrane helix</keyword>
<name>A0AA35RQZ9_GEOBA</name>
<evidence type="ECO:0000256" key="1">
    <source>
        <dbReference type="SAM" id="Phobius"/>
    </source>
</evidence>
<keyword evidence="3" id="KW-1185">Reference proteome</keyword>
<dbReference type="EMBL" id="CASHTH010001495">
    <property type="protein sequence ID" value="CAI8016110.1"/>
    <property type="molecule type" value="Genomic_DNA"/>
</dbReference>
<keyword evidence="1" id="KW-0472">Membrane</keyword>
<gene>
    <name evidence="2" type="ORF">GBAR_LOCUS9908</name>
</gene>
<evidence type="ECO:0000313" key="3">
    <source>
        <dbReference type="Proteomes" id="UP001174909"/>
    </source>
</evidence>
<protein>
    <submittedName>
        <fullName evidence="2">Uncharacterized protein</fullName>
    </submittedName>
</protein>
<feature type="transmembrane region" description="Helical" evidence="1">
    <location>
        <begin position="6"/>
        <end position="26"/>
    </location>
</feature>
<keyword evidence="1" id="KW-0812">Transmembrane</keyword>
<organism evidence="2 3">
    <name type="scientific">Geodia barretti</name>
    <name type="common">Barrett's horny sponge</name>
    <dbReference type="NCBI Taxonomy" id="519541"/>
    <lineage>
        <taxon>Eukaryota</taxon>
        <taxon>Metazoa</taxon>
        <taxon>Porifera</taxon>
        <taxon>Demospongiae</taxon>
        <taxon>Heteroscleromorpha</taxon>
        <taxon>Tetractinellida</taxon>
        <taxon>Astrophorina</taxon>
        <taxon>Geodiidae</taxon>
        <taxon>Geodia</taxon>
    </lineage>
</organism>
<feature type="non-terminal residue" evidence="2">
    <location>
        <position position="1"/>
    </location>
</feature>
<accession>A0AA35RQZ9</accession>
<comment type="caution">
    <text evidence="2">The sequence shown here is derived from an EMBL/GenBank/DDBJ whole genome shotgun (WGS) entry which is preliminary data.</text>
</comment>
<sequence length="105" mass="12268">ALVTTGICWTCNVFPLWILVVSYLLFALDYHQNTFMLCFSHSYHCYISYKGHSSQPLLRVSSQVWPWRCVFLPHWYLCSLPSGSLDTIQSHLLCSEKDFHHMLVV</sequence>
<dbReference type="AlphaFoldDB" id="A0AA35RQZ9"/>
<proteinExistence type="predicted"/>
<dbReference type="Proteomes" id="UP001174909">
    <property type="component" value="Unassembled WGS sequence"/>
</dbReference>